<evidence type="ECO:0000256" key="5">
    <source>
        <dbReference type="RuleBase" id="RU365031"/>
    </source>
</evidence>
<dbReference type="GO" id="GO:0046677">
    <property type="term" value="P:response to antibiotic"/>
    <property type="evidence" value="ECO:0007669"/>
    <property type="project" value="UniProtKB-KW"/>
</dbReference>
<evidence type="ECO:0000256" key="4">
    <source>
        <dbReference type="ARBA" id="ARBA00023315"/>
    </source>
</evidence>
<dbReference type="GO" id="GO:0046353">
    <property type="term" value="F:aminoglycoside 3-N-acetyltransferase activity"/>
    <property type="evidence" value="ECO:0007669"/>
    <property type="project" value="UniProtKB-EC"/>
</dbReference>
<dbReference type="HOGENOM" id="CLU_060091_0_0_7"/>
<gene>
    <name evidence="6" type="ordered locus">Hoch_4195</name>
</gene>
<dbReference type="InterPro" id="IPR028345">
    <property type="entry name" value="Antibiotic_NAT-like"/>
</dbReference>
<evidence type="ECO:0000313" key="6">
    <source>
        <dbReference type="EMBL" id="ACY16693.1"/>
    </source>
</evidence>
<comment type="catalytic activity">
    <reaction evidence="5">
        <text>a 2-deoxystreptamine antibiotic + acetyl-CoA = an N(3)-acetyl-2-deoxystreptamine antibiotic + CoA + H(+)</text>
        <dbReference type="Rhea" id="RHEA:12665"/>
        <dbReference type="ChEBI" id="CHEBI:15378"/>
        <dbReference type="ChEBI" id="CHEBI:57287"/>
        <dbReference type="ChEBI" id="CHEBI:57288"/>
        <dbReference type="ChEBI" id="CHEBI:57921"/>
        <dbReference type="ChEBI" id="CHEBI:77452"/>
        <dbReference type="EC" id="2.3.1.81"/>
    </reaction>
</comment>
<evidence type="ECO:0000256" key="3">
    <source>
        <dbReference type="ARBA" id="ARBA00022679"/>
    </source>
</evidence>
<dbReference type="STRING" id="502025.Hoch_4195"/>
<sequence length="259" mass="27033">MLDTLGEDHVVHQLRALGVRTDGVLLVHTSFRSVRPIAGGPLGLIRALRRALGPDGTLLMPTMTDGASVYDPASTPTLDMGITAELFWRQSGVLRSPHPGASFAAQGPLAAELCRAHPLSPPHGLDSPVGRAYELGGQVLLLGVGHGENTTMHLAESLARVPYSVSHPCVVLEDGRAVTVDIAESDHCCAGFAQMDAWLRARRLQREGHVGHAHARLCAAADIVAVATAKLADEPLRLLCPPGAGCTECDAAHASAAAG</sequence>
<dbReference type="SUPFAM" id="SSF110710">
    <property type="entry name" value="TTHA0583/YokD-like"/>
    <property type="match status" value="1"/>
</dbReference>
<dbReference type="KEGG" id="hoh:Hoch_4195"/>
<proteinExistence type="inferred from homology"/>
<accession>D0LKX3</accession>
<evidence type="ECO:0000256" key="2">
    <source>
        <dbReference type="ARBA" id="ARBA00012882"/>
    </source>
</evidence>
<dbReference type="EC" id="2.3.1.-" evidence="5"/>
<dbReference type="AlphaFoldDB" id="D0LKX3"/>
<comment type="similarity">
    <text evidence="1 5">Belongs to the antibiotic N-acetyltransferase family.</text>
</comment>
<dbReference type="Pfam" id="PF02522">
    <property type="entry name" value="Antibiotic_NAT"/>
    <property type="match status" value="1"/>
</dbReference>
<dbReference type="OrthoDB" id="7330654at2"/>
<dbReference type="Proteomes" id="UP000001880">
    <property type="component" value="Chromosome"/>
</dbReference>
<name>D0LKX3_HALO1</name>
<keyword evidence="3 5" id="KW-0808">Transferase</keyword>
<dbReference type="PANTHER" id="PTHR11104">
    <property type="entry name" value="AMINOGLYCOSIDE N3-ACETYLTRANSFERASE"/>
    <property type="match status" value="1"/>
</dbReference>
<evidence type="ECO:0000313" key="7">
    <source>
        <dbReference type="Proteomes" id="UP000001880"/>
    </source>
</evidence>
<keyword evidence="4 5" id="KW-0012">Acyltransferase</keyword>
<keyword evidence="7" id="KW-1185">Reference proteome</keyword>
<protein>
    <recommendedName>
        <fullName evidence="2 5">Aminoglycoside N(3)-acetyltransferase</fullName>
        <ecNumber evidence="5">2.3.1.-</ecNumber>
    </recommendedName>
</protein>
<organism evidence="6 7">
    <name type="scientific">Haliangium ochraceum (strain DSM 14365 / JCM 11303 / SMP-2)</name>
    <dbReference type="NCBI Taxonomy" id="502025"/>
    <lineage>
        <taxon>Bacteria</taxon>
        <taxon>Pseudomonadati</taxon>
        <taxon>Myxococcota</taxon>
        <taxon>Polyangia</taxon>
        <taxon>Haliangiales</taxon>
        <taxon>Kofleriaceae</taxon>
        <taxon>Haliangium</taxon>
    </lineage>
</organism>
<dbReference type="RefSeq" id="WP_012829291.1">
    <property type="nucleotide sequence ID" value="NC_013440.1"/>
</dbReference>
<keyword evidence="5" id="KW-0046">Antibiotic resistance</keyword>
<evidence type="ECO:0000256" key="1">
    <source>
        <dbReference type="ARBA" id="ARBA00006383"/>
    </source>
</evidence>
<dbReference type="eggNOG" id="COG2746">
    <property type="taxonomic scope" value="Bacteria"/>
</dbReference>
<reference evidence="6 7" key="1">
    <citation type="journal article" date="2010" name="Stand. Genomic Sci.">
        <title>Complete genome sequence of Haliangium ochraceum type strain (SMP-2).</title>
        <authorList>
            <consortium name="US DOE Joint Genome Institute (JGI-PGF)"/>
            <person name="Ivanova N."/>
            <person name="Daum C."/>
            <person name="Lang E."/>
            <person name="Abt B."/>
            <person name="Kopitz M."/>
            <person name="Saunders E."/>
            <person name="Lapidus A."/>
            <person name="Lucas S."/>
            <person name="Glavina Del Rio T."/>
            <person name="Nolan M."/>
            <person name="Tice H."/>
            <person name="Copeland A."/>
            <person name="Cheng J.F."/>
            <person name="Chen F."/>
            <person name="Bruce D."/>
            <person name="Goodwin L."/>
            <person name="Pitluck S."/>
            <person name="Mavromatis K."/>
            <person name="Pati A."/>
            <person name="Mikhailova N."/>
            <person name="Chen A."/>
            <person name="Palaniappan K."/>
            <person name="Land M."/>
            <person name="Hauser L."/>
            <person name="Chang Y.J."/>
            <person name="Jeffries C.D."/>
            <person name="Detter J.C."/>
            <person name="Brettin T."/>
            <person name="Rohde M."/>
            <person name="Goker M."/>
            <person name="Bristow J."/>
            <person name="Markowitz V."/>
            <person name="Eisen J.A."/>
            <person name="Hugenholtz P."/>
            <person name="Kyrpides N.C."/>
            <person name="Klenk H.P."/>
        </authorList>
    </citation>
    <scope>NUCLEOTIDE SEQUENCE [LARGE SCALE GENOMIC DNA]</scope>
    <source>
        <strain evidence="7">DSM 14365 / CIP 107738 / JCM 11303 / AJ 13395 / SMP-2</strain>
    </source>
</reference>
<dbReference type="InterPro" id="IPR003679">
    <property type="entry name" value="Amioglycoside_AcTrfase"/>
</dbReference>
<dbReference type="EMBL" id="CP001804">
    <property type="protein sequence ID" value="ACY16693.1"/>
    <property type="molecule type" value="Genomic_DNA"/>
</dbReference>
<dbReference type="PANTHER" id="PTHR11104:SF0">
    <property type="entry name" value="SPBETA PROPHAGE-DERIVED AMINOGLYCOSIDE N(3')-ACETYLTRANSFERASE-LIKE PROTEIN YOKD"/>
    <property type="match status" value="1"/>
</dbReference>